<dbReference type="GO" id="GO:0005829">
    <property type="term" value="C:cytosol"/>
    <property type="evidence" value="ECO:0007669"/>
    <property type="project" value="TreeGrafter"/>
</dbReference>
<feature type="domain" description="Glycine radical" evidence="12">
    <location>
        <begin position="714"/>
        <end position="835"/>
    </location>
</feature>
<dbReference type="PROSITE" id="PS51918">
    <property type="entry name" value="RADICAL_SAM"/>
    <property type="match status" value="1"/>
</dbReference>
<dbReference type="Gene3D" id="3.20.20.70">
    <property type="entry name" value="Aldolase class I"/>
    <property type="match status" value="1"/>
</dbReference>
<dbReference type="SUPFAM" id="SSF102114">
    <property type="entry name" value="Radical SAM enzymes"/>
    <property type="match status" value="1"/>
</dbReference>
<keyword evidence="9" id="KW-0411">Iron-sulfur</keyword>
<dbReference type="PROSITE" id="PS01087">
    <property type="entry name" value="RADICAL_ACTIVATING"/>
    <property type="match status" value="1"/>
</dbReference>
<protein>
    <submittedName>
        <fullName evidence="15">Formate C-acetyltransferase</fullName>
    </submittedName>
</protein>
<accession>A0A146KDR1</accession>
<evidence type="ECO:0000256" key="5">
    <source>
        <dbReference type="ARBA" id="ARBA00022723"/>
    </source>
</evidence>
<evidence type="ECO:0000259" key="12">
    <source>
        <dbReference type="PROSITE" id="PS51149"/>
    </source>
</evidence>
<reference evidence="15" key="1">
    <citation type="submission" date="2015-07" db="EMBL/GenBank/DDBJ databases">
        <title>Adaptation to a free-living lifestyle via gene acquisitions in the diplomonad Trepomonas sp. PC1.</title>
        <authorList>
            <person name="Xu F."/>
            <person name="Jerlstrom-Hultqvist J."/>
            <person name="Kolisko M."/>
            <person name="Simpson A.G.B."/>
            <person name="Roger A.J."/>
            <person name="Svard S.G."/>
            <person name="Andersson J.O."/>
        </authorList>
    </citation>
    <scope>NUCLEOTIDE SEQUENCE</scope>
    <source>
        <strain evidence="15">PC1</strain>
    </source>
</reference>
<proteinExistence type="inferred from homology"/>
<dbReference type="InterPro" id="IPR001989">
    <property type="entry name" value="Radical_activat_CS"/>
</dbReference>
<evidence type="ECO:0000259" key="14">
    <source>
        <dbReference type="PROSITE" id="PS51918"/>
    </source>
</evidence>
<dbReference type="GO" id="GO:0046872">
    <property type="term" value="F:metal ion binding"/>
    <property type="evidence" value="ECO:0007669"/>
    <property type="project" value="UniProtKB-KW"/>
</dbReference>
<keyword evidence="5" id="KW-0479">Metal-binding</keyword>
<dbReference type="GO" id="GO:0051539">
    <property type="term" value="F:4 iron, 4 sulfur cluster binding"/>
    <property type="evidence" value="ECO:0007669"/>
    <property type="project" value="UniProtKB-KW"/>
</dbReference>
<keyword evidence="7" id="KW-0560">Oxidoreductase</keyword>
<feature type="domain" description="PFL" evidence="13">
    <location>
        <begin position="17"/>
        <end position="706"/>
    </location>
</feature>
<evidence type="ECO:0000256" key="3">
    <source>
        <dbReference type="ARBA" id="ARBA00022485"/>
    </source>
</evidence>
<dbReference type="PROSITE" id="PS51554">
    <property type="entry name" value="PFL"/>
    <property type="match status" value="1"/>
</dbReference>
<keyword evidence="8" id="KW-0408">Iron</keyword>
<evidence type="ECO:0000256" key="8">
    <source>
        <dbReference type="ARBA" id="ARBA00023004"/>
    </source>
</evidence>
<feature type="domain" description="Radical SAM core" evidence="14">
    <location>
        <begin position="868"/>
        <end position="1097"/>
    </location>
</feature>
<keyword evidence="10" id="KW-0456">Lyase</keyword>
<comment type="cofactor">
    <cofactor evidence="1">
        <name>[4Fe-4S] cluster</name>
        <dbReference type="ChEBI" id="CHEBI:49883"/>
    </cofactor>
</comment>
<dbReference type="InterPro" id="IPR004184">
    <property type="entry name" value="PFL_dom"/>
</dbReference>
<dbReference type="Pfam" id="PF02901">
    <property type="entry name" value="PFL-like"/>
    <property type="match status" value="1"/>
</dbReference>
<dbReference type="InterPro" id="IPR001150">
    <property type="entry name" value="Gly_radical"/>
</dbReference>
<dbReference type="EMBL" id="GDID01002552">
    <property type="protein sequence ID" value="JAP94054.1"/>
    <property type="molecule type" value="Transcribed_RNA"/>
</dbReference>
<evidence type="ECO:0000256" key="10">
    <source>
        <dbReference type="ARBA" id="ARBA00023239"/>
    </source>
</evidence>
<keyword evidence="15" id="KW-0808">Transferase</keyword>
<dbReference type="InterPro" id="IPR058240">
    <property type="entry name" value="rSAM_sf"/>
</dbReference>
<dbReference type="Pfam" id="PF04055">
    <property type="entry name" value="Radical_SAM"/>
    <property type="match status" value="1"/>
</dbReference>
<dbReference type="SUPFAM" id="SSF51998">
    <property type="entry name" value="PFL-like glycyl radical enzymes"/>
    <property type="match status" value="1"/>
</dbReference>
<keyword evidence="6 11" id="KW-0556">Organic radical</keyword>
<comment type="similarity">
    <text evidence="2">Belongs to the organic radical-activating enzymes family.</text>
</comment>
<dbReference type="PROSITE" id="PS51149">
    <property type="entry name" value="GLY_RADICAL_2"/>
    <property type="match status" value="1"/>
</dbReference>
<dbReference type="Gene3D" id="3.20.70.20">
    <property type="match status" value="1"/>
</dbReference>
<evidence type="ECO:0000259" key="13">
    <source>
        <dbReference type="PROSITE" id="PS51554"/>
    </source>
</evidence>
<dbReference type="CDD" id="cd01335">
    <property type="entry name" value="Radical_SAM"/>
    <property type="match status" value="1"/>
</dbReference>
<evidence type="ECO:0000256" key="7">
    <source>
        <dbReference type="ARBA" id="ARBA00023002"/>
    </source>
</evidence>
<dbReference type="GO" id="GO:0016491">
    <property type="term" value="F:oxidoreductase activity"/>
    <property type="evidence" value="ECO:0007669"/>
    <property type="project" value="UniProtKB-KW"/>
</dbReference>
<organism evidence="15">
    <name type="scientific">Trepomonas sp. PC1</name>
    <dbReference type="NCBI Taxonomy" id="1076344"/>
    <lineage>
        <taxon>Eukaryota</taxon>
        <taxon>Metamonada</taxon>
        <taxon>Diplomonadida</taxon>
        <taxon>Hexamitidae</taxon>
        <taxon>Hexamitinae</taxon>
        <taxon>Trepomonas</taxon>
    </lineage>
</organism>
<dbReference type="InterPro" id="IPR013785">
    <property type="entry name" value="Aldolase_TIM"/>
</dbReference>
<dbReference type="SFLD" id="SFLDS00029">
    <property type="entry name" value="Radical_SAM"/>
    <property type="match status" value="1"/>
</dbReference>
<dbReference type="PANTHER" id="PTHR43641">
    <property type="entry name" value="FORMATE ACETYLTRANSFERASE 3-RELATED"/>
    <property type="match status" value="1"/>
</dbReference>
<sequence>VLVTHQQLMTKQLIKCVEVEDAQQKYLNSPLIMDTEYIALYTEAHRKLAGMIPNTIELRAECHARAIEGLTPFIDPNELFVGRKTRYVRGSIPYCNYASSFILKQFDNIQQEEQDSLTEVGNGGGIATGVQLALQDPTQFTRFGKKMLINTCEVETLKQCASYWEDKCMQGVGDRLWKTNFQQADMIEKGWKIVLYTAAHDPAPEGRCVLDFETAMGKGLNRIIADCEQRCKNQLVTTCDSAEKIYFWRAAARVLRATINWAHNYAVAARKLAKEQTDPKIVEKLLRIADICDRVPGEPPRDFEEAMQSFWLLYCAGHLEGAYLGYSPGRFDQYMYPYFEPDFKTGRLSRQRAVDLLAFLRIKMTELEYVSSFAWEGLGSGNLFQNMMLGGLTELGAPADNELSMLVLESAIICKTTQPTLSVWYDEKLSDKFLMKASDCVKTGVGFPAWFNLKCFIQHELETSGLPLSTIRKYAAMGGCTEPILGGMSYGVVQAGFVNLVKVFELALNGGKDPRTGIQMEQTPIPQNFEELVEQFNVQLQHAIQNWQRYWNYVMAAHKQTCVMVYASALTQDCIGRGKTLDEGGAINNQCPTTLATGMVNVANSLSSVKQLIGEQRICTMDQMRQALLSNWKESDELLDQAIKAPKWGNDDDRVDKIFVTLWDMYCNVVKKNLNYLGKPYDPSMLAISTHAPFGRACLATPDGRMCGETLADGVTSPFYGTDVSGPFSVLQSAAKLDHTRIRGGLHNMKIHPGSIKGASGSRKLLELIGSYFRNSSSFQLQFNVVDSKIMREAQMHPEKFRDLIVRVAGFSAYFVELAKPIQDEVISRTEYILGQSTDVAEQLDEEDENVISGVNGTIFNIQDFSLHDGPGVRTTVFLKGCPLKCKWCSNPEGQSFDIEENYGSSITAGDIVHQLTQKQKFYGQTGGVTLSGGEPLAQPDFAYAIMKLLTQKGINVAVETSGAWCWDNVKKAIGCAQLVYFDIKAISTEVHKEWVGAPNLNIIANLSHVVQLLGPEKVIVSVPVIPTVNATVSEMTKIASIVANAGVKKVRLLPYHSFGSSKYPKVGKTYELADLEGVNTDVLAGLQKVFVDVGLECIIQSL</sequence>
<dbReference type="GO" id="GO:0016740">
    <property type="term" value="F:transferase activity"/>
    <property type="evidence" value="ECO:0007669"/>
    <property type="project" value="UniProtKB-KW"/>
</dbReference>
<keyword evidence="3" id="KW-0004">4Fe-4S</keyword>
<dbReference type="AlphaFoldDB" id="A0A146KDR1"/>
<dbReference type="GO" id="GO:0016829">
    <property type="term" value="F:lyase activity"/>
    <property type="evidence" value="ECO:0007669"/>
    <property type="project" value="UniProtKB-KW"/>
</dbReference>
<evidence type="ECO:0000313" key="15">
    <source>
        <dbReference type="EMBL" id="JAP94054.1"/>
    </source>
</evidence>
<dbReference type="Pfam" id="PF01228">
    <property type="entry name" value="Gly_radical"/>
    <property type="match status" value="1"/>
</dbReference>
<dbReference type="InterPro" id="IPR007197">
    <property type="entry name" value="rSAM"/>
</dbReference>
<name>A0A146KDR1_9EUKA</name>
<evidence type="ECO:0000256" key="2">
    <source>
        <dbReference type="ARBA" id="ARBA00009777"/>
    </source>
</evidence>
<keyword evidence="4" id="KW-0949">S-adenosyl-L-methionine</keyword>
<feature type="non-terminal residue" evidence="15">
    <location>
        <position position="1"/>
    </location>
</feature>
<evidence type="ECO:0000256" key="11">
    <source>
        <dbReference type="PROSITE-ProRule" id="PRU00493"/>
    </source>
</evidence>
<dbReference type="SFLD" id="SFLDG01066">
    <property type="entry name" value="organic_radical-activating_enz"/>
    <property type="match status" value="1"/>
</dbReference>
<evidence type="ECO:0000256" key="6">
    <source>
        <dbReference type="ARBA" id="ARBA00022818"/>
    </source>
</evidence>
<evidence type="ECO:0000256" key="1">
    <source>
        <dbReference type="ARBA" id="ARBA00001966"/>
    </source>
</evidence>
<gene>
    <name evidence="15" type="ORF">TPC1_13430</name>
</gene>
<evidence type="ECO:0000256" key="9">
    <source>
        <dbReference type="ARBA" id="ARBA00023014"/>
    </source>
</evidence>
<feature type="modified residue" description="Glycine radical" evidence="11">
    <location>
        <position position="810"/>
    </location>
</feature>
<evidence type="ECO:0000256" key="4">
    <source>
        <dbReference type="ARBA" id="ARBA00022691"/>
    </source>
</evidence>
<dbReference type="InterPro" id="IPR051215">
    <property type="entry name" value="GRE"/>
</dbReference>
<dbReference type="PANTHER" id="PTHR43641:SF2">
    <property type="entry name" value="DEHYDRATASE YBIW-RELATED"/>
    <property type="match status" value="1"/>
</dbReference>